<reference evidence="1 2" key="1">
    <citation type="journal article" date="2017" name="Antonie Van Leeuwenhoek">
        <title>Rhizobium rhizosphaerae sp. nov., a novel species isolated from rice rhizosphere.</title>
        <authorList>
            <person name="Zhao J.J."/>
            <person name="Zhang J."/>
            <person name="Zhang R.J."/>
            <person name="Zhang C.W."/>
            <person name="Yin H.Q."/>
            <person name="Zhang X.X."/>
        </authorList>
    </citation>
    <scope>NUCLEOTIDE SEQUENCE [LARGE SCALE GENOMIC DNA]</scope>
    <source>
        <strain evidence="1 2">S18K6</strain>
    </source>
</reference>
<evidence type="ECO:0000313" key="1">
    <source>
        <dbReference type="EMBL" id="GAC08396.1"/>
    </source>
</evidence>
<comment type="caution">
    <text evidence="1">The sequence shown here is derived from an EMBL/GenBank/DDBJ whole genome shotgun (WGS) entry which is preliminary data.</text>
</comment>
<gene>
    <name evidence="1" type="ORF">GCHA_0432</name>
</gene>
<dbReference type="EMBL" id="BAEM01000007">
    <property type="protein sequence ID" value="GAC08396.1"/>
    <property type="molecule type" value="Genomic_DNA"/>
</dbReference>
<name>A0AAV3UTF8_9ALTE</name>
<protein>
    <submittedName>
        <fullName evidence="1">Uncharacterized protein</fullName>
    </submittedName>
</protein>
<evidence type="ECO:0000313" key="2">
    <source>
        <dbReference type="Proteomes" id="UP000006320"/>
    </source>
</evidence>
<dbReference type="Proteomes" id="UP000006320">
    <property type="component" value="Unassembled WGS sequence"/>
</dbReference>
<organism evidence="1 2">
    <name type="scientific">Paraglaciecola chathamensis S18K6</name>
    <dbReference type="NCBI Taxonomy" id="1127672"/>
    <lineage>
        <taxon>Bacteria</taxon>
        <taxon>Pseudomonadati</taxon>
        <taxon>Pseudomonadota</taxon>
        <taxon>Gammaproteobacteria</taxon>
        <taxon>Alteromonadales</taxon>
        <taxon>Alteromonadaceae</taxon>
        <taxon>Paraglaciecola</taxon>
    </lineage>
</organism>
<proteinExistence type="predicted"/>
<accession>A0AAV3UTF8</accession>
<dbReference type="AlphaFoldDB" id="A0AAV3UTF8"/>
<sequence length="40" mass="4654">MFSTNAFCTFSGIASSIGELFGRILEHYFFFIKRNIRCDN</sequence>